<protein>
    <recommendedName>
        <fullName evidence="3">HTH psq-type domain-containing protein</fullName>
    </recommendedName>
</protein>
<name>A0A4Y2CL58_ARAVE</name>
<comment type="caution">
    <text evidence="4">The sequence shown here is derived from an EMBL/GenBank/DDBJ whole genome shotgun (WGS) entry which is preliminary data.</text>
</comment>
<evidence type="ECO:0000256" key="2">
    <source>
        <dbReference type="PROSITE-ProRule" id="PRU00320"/>
    </source>
</evidence>
<feature type="DNA-binding region" description="H-T-H motif" evidence="2">
    <location>
        <begin position="29"/>
        <end position="49"/>
    </location>
</feature>
<dbReference type="InterPro" id="IPR007889">
    <property type="entry name" value="HTH_Psq"/>
</dbReference>
<gene>
    <name evidence="4" type="ORF">AVEN_210802_1</name>
</gene>
<evidence type="ECO:0000256" key="1">
    <source>
        <dbReference type="ARBA" id="ARBA00004123"/>
    </source>
</evidence>
<keyword evidence="2" id="KW-0238">DNA-binding</keyword>
<dbReference type="InterPro" id="IPR009057">
    <property type="entry name" value="Homeodomain-like_sf"/>
</dbReference>
<keyword evidence="5" id="KW-1185">Reference proteome</keyword>
<dbReference type="PROSITE" id="PS50960">
    <property type="entry name" value="HTH_PSQ"/>
    <property type="match status" value="1"/>
</dbReference>
<dbReference type="Gene3D" id="1.10.10.60">
    <property type="entry name" value="Homeodomain-like"/>
    <property type="match status" value="1"/>
</dbReference>
<dbReference type="OrthoDB" id="6430249at2759"/>
<dbReference type="AlphaFoldDB" id="A0A4Y2CL58"/>
<dbReference type="GO" id="GO:0005634">
    <property type="term" value="C:nucleus"/>
    <property type="evidence" value="ECO:0007669"/>
    <property type="project" value="UniProtKB-SubCell"/>
</dbReference>
<organism evidence="4 5">
    <name type="scientific">Araneus ventricosus</name>
    <name type="common">Orbweaver spider</name>
    <name type="synonym">Epeira ventricosa</name>
    <dbReference type="NCBI Taxonomy" id="182803"/>
    <lineage>
        <taxon>Eukaryota</taxon>
        <taxon>Metazoa</taxon>
        <taxon>Ecdysozoa</taxon>
        <taxon>Arthropoda</taxon>
        <taxon>Chelicerata</taxon>
        <taxon>Arachnida</taxon>
        <taxon>Araneae</taxon>
        <taxon>Araneomorphae</taxon>
        <taxon>Entelegynae</taxon>
        <taxon>Araneoidea</taxon>
        <taxon>Araneidae</taxon>
        <taxon>Araneus</taxon>
    </lineage>
</organism>
<keyword evidence="2" id="KW-0539">Nucleus</keyword>
<proteinExistence type="predicted"/>
<dbReference type="Pfam" id="PF04218">
    <property type="entry name" value="CENP-B_N"/>
    <property type="match status" value="1"/>
</dbReference>
<evidence type="ECO:0000313" key="4">
    <source>
        <dbReference type="EMBL" id="GBM05093.1"/>
    </source>
</evidence>
<accession>A0A4Y2CL58</accession>
<reference evidence="4 5" key="1">
    <citation type="journal article" date="2019" name="Sci. Rep.">
        <title>Orb-weaving spider Araneus ventricosus genome elucidates the spidroin gene catalogue.</title>
        <authorList>
            <person name="Kono N."/>
            <person name="Nakamura H."/>
            <person name="Ohtoshi R."/>
            <person name="Moran D.A.P."/>
            <person name="Shinohara A."/>
            <person name="Yoshida Y."/>
            <person name="Fujiwara M."/>
            <person name="Mori M."/>
            <person name="Tomita M."/>
            <person name="Arakawa K."/>
        </authorList>
    </citation>
    <scope>NUCLEOTIDE SEQUENCE [LARGE SCALE GENOMIC DNA]</scope>
</reference>
<dbReference type="GO" id="GO:0003677">
    <property type="term" value="F:DNA binding"/>
    <property type="evidence" value="ECO:0007669"/>
    <property type="project" value="UniProtKB-UniRule"/>
</dbReference>
<evidence type="ECO:0000313" key="5">
    <source>
        <dbReference type="Proteomes" id="UP000499080"/>
    </source>
</evidence>
<feature type="domain" description="HTH psq-type" evidence="3">
    <location>
        <begin position="1"/>
        <end position="53"/>
    </location>
</feature>
<evidence type="ECO:0000259" key="3">
    <source>
        <dbReference type="PROSITE" id="PS50960"/>
    </source>
</evidence>
<dbReference type="EMBL" id="BGPR01000211">
    <property type="protein sequence ID" value="GBM05093.1"/>
    <property type="molecule type" value="Genomic_DNA"/>
</dbReference>
<dbReference type="SUPFAM" id="SSF46689">
    <property type="entry name" value="Homeodomain-like"/>
    <property type="match status" value="1"/>
</dbReference>
<sequence length="102" mass="11735">MSHLKKRTCLSVEAKKKILKEVDEKILSKTEISKKYGIPKNSLSTILKAREKIVGNGNTGKNPSRKYFREAKHPQLQKALISWMWKMRGMNIPVDGNLLKEQ</sequence>
<comment type="subcellular location">
    <subcellularLocation>
        <location evidence="1 2">Nucleus</location>
    </subcellularLocation>
</comment>
<dbReference type="Proteomes" id="UP000499080">
    <property type="component" value="Unassembled WGS sequence"/>
</dbReference>